<keyword evidence="11" id="KW-1185">Reference proteome</keyword>
<reference evidence="10" key="2">
    <citation type="submission" date="2025-09" db="UniProtKB">
        <authorList>
            <consortium name="Ensembl"/>
        </authorList>
    </citation>
    <scope>IDENTIFICATION</scope>
</reference>
<evidence type="ECO:0000256" key="6">
    <source>
        <dbReference type="ARBA" id="ARBA00022801"/>
    </source>
</evidence>
<dbReference type="AlphaFoldDB" id="A0A3Q2W7E0"/>
<dbReference type="GO" id="GO:0016787">
    <property type="term" value="F:hydrolase activity"/>
    <property type="evidence" value="ECO:0007669"/>
    <property type="project" value="UniProtKB-KW"/>
</dbReference>
<dbReference type="PANTHER" id="PTHR11437:SF10">
    <property type="entry name" value="ANGIOGENIN-RELATED"/>
    <property type="match status" value="1"/>
</dbReference>
<dbReference type="Proteomes" id="UP000264840">
    <property type="component" value="Unplaced"/>
</dbReference>
<keyword evidence="8" id="KW-0732">Signal</keyword>
<evidence type="ECO:0000256" key="2">
    <source>
        <dbReference type="ARBA" id="ARBA00005600"/>
    </source>
</evidence>
<evidence type="ECO:0000256" key="4">
    <source>
        <dbReference type="ARBA" id="ARBA00022722"/>
    </source>
</evidence>
<dbReference type="GO" id="GO:0003676">
    <property type="term" value="F:nucleic acid binding"/>
    <property type="evidence" value="ECO:0007669"/>
    <property type="project" value="InterPro"/>
</dbReference>
<comment type="similarity">
    <text evidence="2 8">Belongs to the pancreatic ribonuclease family.</text>
</comment>
<feature type="domain" description="Ribonuclease A-domain" evidence="9">
    <location>
        <begin position="24"/>
        <end position="138"/>
    </location>
</feature>
<dbReference type="Gene3D" id="3.10.130.10">
    <property type="entry name" value="Ribonuclease A-like domain"/>
    <property type="match status" value="1"/>
</dbReference>
<evidence type="ECO:0000256" key="7">
    <source>
        <dbReference type="ARBA" id="ARBA00023157"/>
    </source>
</evidence>
<evidence type="ECO:0000313" key="11">
    <source>
        <dbReference type="Proteomes" id="UP000264840"/>
    </source>
</evidence>
<dbReference type="GO" id="GO:0004540">
    <property type="term" value="F:RNA nuclease activity"/>
    <property type="evidence" value="ECO:0007669"/>
    <property type="project" value="TreeGrafter"/>
</dbReference>
<protein>
    <recommendedName>
        <fullName evidence="9">Ribonuclease A-domain domain-containing protein</fullName>
    </recommendedName>
</protein>
<evidence type="ECO:0000256" key="8">
    <source>
        <dbReference type="RuleBase" id="RU000651"/>
    </source>
</evidence>
<reference evidence="10" key="1">
    <citation type="submission" date="2025-08" db="UniProtKB">
        <authorList>
            <consortium name="Ensembl"/>
        </authorList>
    </citation>
    <scope>IDENTIFICATION</scope>
</reference>
<dbReference type="GO" id="GO:0004519">
    <property type="term" value="F:endonuclease activity"/>
    <property type="evidence" value="ECO:0007669"/>
    <property type="project" value="UniProtKB-KW"/>
</dbReference>
<feature type="chain" id="PRO_5044982196" description="Ribonuclease A-domain domain-containing protein" evidence="8">
    <location>
        <begin position="23"/>
        <end position="145"/>
    </location>
</feature>
<dbReference type="OMA" id="FIHGNKG"/>
<dbReference type="InterPro" id="IPR023412">
    <property type="entry name" value="RNaseA_domain"/>
</dbReference>
<dbReference type="InterPro" id="IPR001427">
    <property type="entry name" value="RNaseA"/>
</dbReference>
<dbReference type="SUPFAM" id="SSF54076">
    <property type="entry name" value="RNase A-like"/>
    <property type="match status" value="1"/>
</dbReference>
<keyword evidence="6 8" id="KW-0378">Hydrolase</keyword>
<dbReference type="PANTHER" id="PTHR11437">
    <property type="entry name" value="RIBONUCLEASE"/>
    <property type="match status" value="1"/>
</dbReference>
<keyword evidence="4 8" id="KW-0540">Nuclease</keyword>
<organism evidence="10 11">
    <name type="scientific">Haplochromis burtoni</name>
    <name type="common">Burton's mouthbrooder</name>
    <name type="synonym">Chromis burtoni</name>
    <dbReference type="NCBI Taxonomy" id="8153"/>
    <lineage>
        <taxon>Eukaryota</taxon>
        <taxon>Metazoa</taxon>
        <taxon>Chordata</taxon>
        <taxon>Craniata</taxon>
        <taxon>Vertebrata</taxon>
        <taxon>Euteleostomi</taxon>
        <taxon>Actinopterygii</taxon>
        <taxon>Neopterygii</taxon>
        <taxon>Teleostei</taxon>
        <taxon>Neoteleostei</taxon>
        <taxon>Acanthomorphata</taxon>
        <taxon>Ovalentaria</taxon>
        <taxon>Cichlomorphae</taxon>
        <taxon>Cichliformes</taxon>
        <taxon>Cichlidae</taxon>
        <taxon>African cichlids</taxon>
        <taxon>Pseudocrenilabrinae</taxon>
        <taxon>Haplochromini</taxon>
        <taxon>Haplochromis</taxon>
    </lineage>
</organism>
<feature type="signal peptide" evidence="8">
    <location>
        <begin position="1"/>
        <end position="22"/>
    </location>
</feature>
<dbReference type="GO" id="GO:0005576">
    <property type="term" value="C:extracellular region"/>
    <property type="evidence" value="ECO:0007669"/>
    <property type="project" value="UniProtKB-SubCell"/>
</dbReference>
<sequence length="145" mass="16491">MEIMKSHAFVLLLSATVLCVNANITERYQKFINQHIFQRMSVDRCTSVIASRRIKTADNECKETNTFIRATTGLVKPICDRAGEPYGEMTKSTKPFDIVVCKLKGGRPGHCEYRGNSYTRKIAIRCEQGLPVHFDRDIYLLVNTS</sequence>
<evidence type="ECO:0000256" key="5">
    <source>
        <dbReference type="ARBA" id="ARBA00022759"/>
    </source>
</evidence>
<accession>A0A3Q2W7E0</accession>
<dbReference type="GO" id="GO:0050829">
    <property type="term" value="P:defense response to Gram-negative bacterium"/>
    <property type="evidence" value="ECO:0007669"/>
    <property type="project" value="TreeGrafter"/>
</dbReference>
<proteinExistence type="inferred from homology"/>
<dbReference type="GO" id="GO:0001525">
    <property type="term" value="P:angiogenesis"/>
    <property type="evidence" value="ECO:0007669"/>
    <property type="project" value="TreeGrafter"/>
</dbReference>
<dbReference type="PROSITE" id="PS00127">
    <property type="entry name" value="RNASE_PANCREATIC"/>
    <property type="match status" value="1"/>
</dbReference>
<keyword evidence="5 8" id="KW-0255">Endonuclease</keyword>
<name>A0A3Q2W7E0_HAPBU</name>
<dbReference type="InterPro" id="IPR023411">
    <property type="entry name" value="RNaseA_AS"/>
</dbReference>
<evidence type="ECO:0000256" key="3">
    <source>
        <dbReference type="ARBA" id="ARBA00022525"/>
    </source>
</evidence>
<dbReference type="Pfam" id="PF00074">
    <property type="entry name" value="RnaseA"/>
    <property type="match status" value="1"/>
</dbReference>
<evidence type="ECO:0000256" key="1">
    <source>
        <dbReference type="ARBA" id="ARBA00004613"/>
    </source>
</evidence>
<keyword evidence="3" id="KW-0964">Secreted</keyword>
<dbReference type="GO" id="GO:0050830">
    <property type="term" value="P:defense response to Gram-positive bacterium"/>
    <property type="evidence" value="ECO:0007669"/>
    <property type="project" value="TreeGrafter"/>
</dbReference>
<evidence type="ECO:0000259" key="9">
    <source>
        <dbReference type="SMART" id="SM00092"/>
    </source>
</evidence>
<keyword evidence="7" id="KW-1015">Disulfide bond</keyword>
<comment type="subcellular location">
    <subcellularLocation>
        <location evidence="1">Secreted</location>
    </subcellularLocation>
</comment>
<dbReference type="Ensembl" id="ENSHBUT00000016231.1">
    <property type="protein sequence ID" value="ENSHBUP00000021443.1"/>
    <property type="gene ID" value="ENSHBUG00000023877.1"/>
</dbReference>
<dbReference type="InterPro" id="IPR036816">
    <property type="entry name" value="RNaseA-like_dom_sf"/>
</dbReference>
<dbReference type="GeneTree" id="ENSGT00940000157645"/>
<evidence type="ECO:0000313" key="10">
    <source>
        <dbReference type="Ensembl" id="ENSHBUP00000021443.1"/>
    </source>
</evidence>
<dbReference type="SMART" id="SM00092">
    <property type="entry name" value="RNAse_Pc"/>
    <property type="match status" value="1"/>
</dbReference>